<dbReference type="InterPro" id="IPR010326">
    <property type="entry name" value="EXOC3/Sec6"/>
</dbReference>
<proteinExistence type="predicted"/>
<dbReference type="OrthoDB" id="190098at2759"/>
<dbReference type="Proteomes" id="UP000515152">
    <property type="component" value="Chromosome 14"/>
</dbReference>
<dbReference type="KEGG" id="char:122133489"/>
<evidence type="ECO:0000313" key="2">
    <source>
        <dbReference type="Proteomes" id="UP000515152"/>
    </source>
</evidence>
<dbReference type="RefSeq" id="XP_042565731.1">
    <property type="nucleotide sequence ID" value="XM_042709797.1"/>
</dbReference>
<protein>
    <submittedName>
        <fullName evidence="3">Uncharacterized protein LOC122133489</fullName>
    </submittedName>
</protein>
<dbReference type="PANTHER" id="PTHR21292">
    <property type="entry name" value="EXOCYST COMPLEX COMPONENT SEC6-RELATED"/>
    <property type="match status" value="1"/>
</dbReference>
<dbReference type="GeneID" id="122133489"/>
<accession>A0A8M1KNU4</accession>
<sequence>MVSKAHDHMMSDMWRQHTWAHAYDITSSLARLDRFSSFKHPLNIFRSFSDNSLVRRLSLGSPLRGLSGFFQKKDGDSGGSPLKTPQSHSRKHSDTSVALGDRLLKKGASLRRSLVLGSRRHAPDSTANQEPLPCATEAVQSEQSTGRSEVTKRSEVRESYVRPEIPHLPLSVMQINMLIELEVFEEAHVNMLSLRQEFHHQQEALGPQASPVELAHLEKDLHLLYRALREKMADIVRQSSALPARNKELLVHVARIVQEEERREAEGEAGGLGGWREAWREAVRDGVRDVLEGVHLDTPEHNTSWLAVHLGLLGKAIVENLERVKAELQGSYPPSFCVFHAYVTSCHEVTEQHLQRVMETLLDCLLAQLELAAKALVEQTPRWMWFQPWQGPGIRCQWADWRRVKAPSCVPEQHGEAPLQ</sequence>
<dbReference type="GO" id="GO:0006887">
    <property type="term" value="P:exocytosis"/>
    <property type="evidence" value="ECO:0007669"/>
    <property type="project" value="InterPro"/>
</dbReference>
<gene>
    <name evidence="3" type="primary">LOC122133489</name>
</gene>
<dbReference type="Pfam" id="PF06046">
    <property type="entry name" value="Sec6"/>
    <property type="match status" value="1"/>
</dbReference>
<dbReference type="GO" id="GO:0051601">
    <property type="term" value="P:exocyst localization"/>
    <property type="evidence" value="ECO:0007669"/>
    <property type="project" value="TreeGrafter"/>
</dbReference>
<dbReference type="PANTHER" id="PTHR21292:SF7">
    <property type="entry name" value="EXOCYST COMPLEX COMPONENT 3-LIKE 2"/>
    <property type="match status" value="1"/>
</dbReference>
<organism evidence="2 3">
    <name type="scientific">Clupea harengus</name>
    <name type="common">Atlantic herring</name>
    <dbReference type="NCBI Taxonomy" id="7950"/>
    <lineage>
        <taxon>Eukaryota</taxon>
        <taxon>Metazoa</taxon>
        <taxon>Chordata</taxon>
        <taxon>Craniata</taxon>
        <taxon>Vertebrata</taxon>
        <taxon>Euteleostomi</taxon>
        <taxon>Actinopterygii</taxon>
        <taxon>Neopterygii</taxon>
        <taxon>Teleostei</taxon>
        <taxon>Clupei</taxon>
        <taxon>Clupeiformes</taxon>
        <taxon>Clupeoidei</taxon>
        <taxon>Clupeidae</taxon>
        <taxon>Clupea</taxon>
    </lineage>
</organism>
<name>A0A8M1KNU4_CLUHA</name>
<feature type="region of interest" description="Disordered" evidence="1">
    <location>
        <begin position="138"/>
        <end position="158"/>
    </location>
</feature>
<reference evidence="3" key="1">
    <citation type="submission" date="2025-08" db="UniProtKB">
        <authorList>
            <consortium name="RefSeq"/>
        </authorList>
    </citation>
    <scope>IDENTIFICATION</scope>
</reference>
<dbReference type="GO" id="GO:0000149">
    <property type="term" value="F:SNARE binding"/>
    <property type="evidence" value="ECO:0007669"/>
    <property type="project" value="TreeGrafter"/>
</dbReference>
<feature type="compositionally biased region" description="Polar residues" evidence="1">
    <location>
        <begin position="138"/>
        <end position="148"/>
    </location>
</feature>
<feature type="compositionally biased region" description="Basic and acidic residues" evidence="1">
    <location>
        <begin position="149"/>
        <end position="158"/>
    </location>
</feature>
<feature type="region of interest" description="Disordered" evidence="1">
    <location>
        <begin position="70"/>
        <end position="97"/>
    </location>
</feature>
<dbReference type="GO" id="GO:0000145">
    <property type="term" value="C:exocyst"/>
    <property type="evidence" value="ECO:0007669"/>
    <property type="project" value="InterPro"/>
</dbReference>
<dbReference type="AlphaFoldDB" id="A0A8M1KNU4"/>
<evidence type="ECO:0000313" key="3">
    <source>
        <dbReference type="RefSeq" id="XP_042565731.1"/>
    </source>
</evidence>
<evidence type="ECO:0000256" key="1">
    <source>
        <dbReference type="SAM" id="MobiDB-lite"/>
    </source>
</evidence>
<keyword evidence="2" id="KW-1185">Reference proteome</keyword>